<dbReference type="InterPro" id="IPR013083">
    <property type="entry name" value="Znf_RING/FYVE/PHD"/>
</dbReference>
<proteinExistence type="predicted"/>
<keyword evidence="3" id="KW-0479">Metal-binding</keyword>
<evidence type="ECO:0000256" key="5">
    <source>
        <dbReference type="ARBA" id="ARBA00022833"/>
    </source>
</evidence>
<dbReference type="PROSITE" id="PS50089">
    <property type="entry name" value="ZF_RING_2"/>
    <property type="match status" value="1"/>
</dbReference>
<feature type="compositionally biased region" description="Low complexity" evidence="9">
    <location>
        <begin position="277"/>
        <end position="291"/>
    </location>
</feature>
<dbReference type="SMART" id="SM00744">
    <property type="entry name" value="RINGv"/>
    <property type="match status" value="1"/>
</dbReference>
<dbReference type="InterPro" id="IPR001841">
    <property type="entry name" value="Znf_RING"/>
</dbReference>
<evidence type="ECO:0000259" key="11">
    <source>
        <dbReference type="PROSITE" id="PS50089"/>
    </source>
</evidence>
<feature type="region of interest" description="Disordered" evidence="9">
    <location>
        <begin position="277"/>
        <end position="296"/>
    </location>
</feature>
<comment type="caution">
    <text evidence="12">The sequence shown here is derived from an EMBL/GenBank/DDBJ whole genome shotgun (WGS) entry which is preliminary data.</text>
</comment>
<evidence type="ECO:0000256" key="6">
    <source>
        <dbReference type="ARBA" id="ARBA00022989"/>
    </source>
</evidence>
<keyword evidence="2 10" id="KW-0812">Transmembrane</keyword>
<dbReference type="GO" id="GO:0008270">
    <property type="term" value="F:zinc ion binding"/>
    <property type="evidence" value="ECO:0007669"/>
    <property type="project" value="UniProtKB-KW"/>
</dbReference>
<reference evidence="12" key="2">
    <citation type="submission" date="2023-06" db="EMBL/GenBank/DDBJ databases">
        <authorList>
            <consortium name="Lawrence Berkeley National Laboratory"/>
            <person name="Haridas S."/>
            <person name="Hensen N."/>
            <person name="Bonometti L."/>
            <person name="Westerberg I."/>
            <person name="Brannstrom I.O."/>
            <person name="Guillou S."/>
            <person name="Cros-Aarteil S."/>
            <person name="Calhoun S."/>
            <person name="Kuo A."/>
            <person name="Mondo S."/>
            <person name="Pangilinan J."/>
            <person name="Riley R."/>
            <person name="Labutti K."/>
            <person name="Andreopoulos B."/>
            <person name="Lipzen A."/>
            <person name="Chen C."/>
            <person name="Yanf M."/>
            <person name="Daum C."/>
            <person name="Ng V."/>
            <person name="Clum A."/>
            <person name="Steindorff A."/>
            <person name="Ohm R."/>
            <person name="Martin F."/>
            <person name="Silar P."/>
            <person name="Natvig D."/>
            <person name="Lalanne C."/>
            <person name="Gautier V."/>
            <person name="Ament-Velasquez S.L."/>
            <person name="Kruys A."/>
            <person name="Hutchinson M.I."/>
            <person name="Powell A.J."/>
            <person name="Barry K."/>
            <person name="Miller A.N."/>
            <person name="Grigoriev I.V."/>
            <person name="Debuchy R."/>
            <person name="Gladieux P."/>
            <person name="Thoren M.H."/>
            <person name="Johannesson H."/>
        </authorList>
    </citation>
    <scope>NUCLEOTIDE SEQUENCE</scope>
    <source>
        <strain evidence="12">CBS 958.72</strain>
    </source>
</reference>
<gene>
    <name evidence="12" type="ORF">B0T24DRAFT_579482</name>
</gene>
<evidence type="ECO:0000256" key="3">
    <source>
        <dbReference type="ARBA" id="ARBA00022723"/>
    </source>
</evidence>
<feature type="region of interest" description="Disordered" evidence="9">
    <location>
        <begin position="362"/>
        <end position="404"/>
    </location>
</feature>
<reference evidence="12" key="1">
    <citation type="journal article" date="2023" name="Mol. Phylogenet. Evol.">
        <title>Genome-scale phylogeny and comparative genomics of the fungal order Sordariales.</title>
        <authorList>
            <person name="Hensen N."/>
            <person name="Bonometti L."/>
            <person name="Westerberg I."/>
            <person name="Brannstrom I.O."/>
            <person name="Guillou S."/>
            <person name="Cros-Aarteil S."/>
            <person name="Calhoun S."/>
            <person name="Haridas S."/>
            <person name="Kuo A."/>
            <person name="Mondo S."/>
            <person name="Pangilinan J."/>
            <person name="Riley R."/>
            <person name="LaButti K."/>
            <person name="Andreopoulos B."/>
            <person name="Lipzen A."/>
            <person name="Chen C."/>
            <person name="Yan M."/>
            <person name="Daum C."/>
            <person name="Ng V."/>
            <person name="Clum A."/>
            <person name="Steindorff A."/>
            <person name="Ohm R.A."/>
            <person name="Martin F."/>
            <person name="Silar P."/>
            <person name="Natvig D.O."/>
            <person name="Lalanne C."/>
            <person name="Gautier V."/>
            <person name="Ament-Velasquez S.L."/>
            <person name="Kruys A."/>
            <person name="Hutchinson M.I."/>
            <person name="Powell A.J."/>
            <person name="Barry K."/>
            <person name="Miller A.N."/>
            <person name="Grigoriev I.V."/>
            <person name="Debuchy R."/>
            <person name="Gladieux P."/>
            <person name="Hiltunen Thoren M."/>
            <person name="Johannesson H."/>
        </authorList>
    </citation>
    <scope>NUCLEOTIDE SEQUENCE</scope>
    <source>
        <strain evidence="12">CBS 958.72</strain>
    </source>
</reference>
<dbReference type="GO" id="GO:0016020">
    <property type="term" value="C:membrane"/>
    <property type="evidence" value="ECO:0007669"/>
    <property type="project" value="UniProtKB-SubCell"/>
</dbReference>
<evidence type="ECO:0000256" key="1">
    <source>
        <dbReference type="ARBA" id="ARBA00004141"/>
    </source>
</evidence>
<comment type="subcellular location">
    <subcellularLocation>
        <location evidence="1">Membrane</location>
        <topology evidence="1">Multi-pass membrane protein</topology>
    </subcellularLocation>
</comment>
<evidence type="ECO:0000256" key="10">
    <source>
        <dbReference type="SAM" id="Phobius"/>
    </source>
</evidence>
<dbReference type="InterPro" id="IPR011016">
    <property type="entry name" value="Znf_RING-CH"/>
</dbReference>
<evidence type="ECO:0000313" key="12">
    <source>
        <dbReference type="EMBL" id="KAK3368873.1"/>
    </source>
</evidence>
<evidence type="ECO:0000256" key="4">
    <source>
        <dbReference type="ARBA" id="ARBA00022771"/>
    </source>
</evidence>
<dbReference type="AlphaFoldDB" id="A0AAE0K2I6"/>
<dbReference type="EMBL" id="JAULSN010000006">
    <property type="protein sequence ID" value="KAK3368873.1"/>
    <property type="molecule type" value="Genomic_DNA"/>
</dbReference>
<name>A0AAE0K2I6_9PEZI</name>
<feature type="compositionally biased region" description="Low complexity" evidence="9">
    <location>
        <begin position="390"/>
        <end position="404"/>
    </location>
</feature>
<organism evidence="12 13">
    <name type="scientific">Lasiosphaeria ovina</name>
    <dbReference type="NCBI Taxonomy" id="92902"/>
    <lineage>
        <taxon>Eukaryota</taxon>
        <taxon>Fungi</taxon>
        <taxon>Dikarya</taxon>
        <taxon>Ascomycota</taxon>
        <taxon>Pezizomycotina</taxon>
        <taxon>Sordariomycetes</taxon>
        <taxon>Sordariomycetidae</taxon>
        <taxon>Sordariales</taxon>
        <taxon>Lasiosphaeriaceae</taxon>
        <taxon>Lasiosphaeria</taxon>
    </lineage>
</organism>
<keyword evidence="5" id="KW-0862">Zinc</keyword>
<dbReference type="Gene3D" id="3.30.40.10">
    <property type="entry name" value="Zinc/RING finger domain, C3HC4 (zinc finger)"/>
    <property type="match status" value="1"/>
</dbReference>
<evidence type="ECO:0000313" key="13">
    <source>
        <dbReference type="Proteomes" id="UP001287356"/>
    </source>
</evidence>
<feature type="domain" description="RING-type" evidence="11">
    <location>
        <begin position="37"/>
        <end position="93"/>
    </location>
</feature>
<dbReference type="SUPFAM" id="SSF57850">
    <property type="entry name" value="RING/U-box"/>
    <property type="match status" value="1"/>
</dbReference>
<dbReference type="Proteomes" id="UP001287356">
    <property type="component" value="Unassembled WGS sequence"/>
</dbReference>
<keyword evidence="4 8" id="KW-0863">Zinc-finger</keyword>
<keyword evidence="7 10" id="KW-0472">Membrane</keyword>
<keyword evidence="6 10" id="KW-1133">Transmembrane helix</keyword>
<accession>A0AAE0K2I6</accession>
<evidence type="ECO:0000256" key="9">
    <source>
        <dbReference type="SAM" id="MobiDB-lite"/>
    </source>
</evidence>
<feature type="compositionally biased region" description="Pro residues" evidence="9">
    <location>
        <begin position="371"/>
        <end position="389"/>
    </location>
</feature>
<sequence>MATPPGGASASTSTSTSTRASYTIVPAPIATADQHVCYICLQTDADNPGATFVNPCPCSLEAHEECMLRFIAETEQQKRSGRSKGAMRCPACKEPIYVDEPYDAFLALRDNLYRRYSGLSPLVLVTIFGCGSIAGSAWYGWSAAQTFAGPEAVERWVAGGVGGLTLTGGPRKYMSLLPKILTLAAIGPTLVVTRAIPSLGHIFFVPASFFYGLTLVARDEVLTWPPSPEWTVALMPYVHLSYNFFYYDFLGPLEMRLNRALRGRPPVEEPPAALENEAAEAAAVAPAPVGEAAEDEEPGLWNSVVNLGQLALRLFGDGPMEVELQIRGRDGDENDEGDDGAVNEEELADEDFIEMAVHAPEPEPEPAHQQNPPPLPDRAPAPPPPPQPAPNQNQNQGRNQNGAAADENRVNGTLTTILNSVVTSLLFPAFSYGMGELLSLAVPRAWVTRPAPPPLLTSPTGLLQQPWGRSLVGGCLFVVLRDAFALYVKYRRVQVKLNRKVRNVEKKTRAVSGAGGA</sequence>
<evidence type="ECO:0000256" key="2">
    <source>
        <dbReference type="ARBA" id="ARBA00022692"/>
    </source>
</evidence>
<evidence type="ECO:0000256" key="8">
    <source>
        <dbReference type="PROSITE-ProRule" id="PRU00175"/>
    </source>
</evidence>
<dbReference type="PANTHER" id="PTHR46283">
    <property type="entry name" value="E3 UBIQUITIN-PROTEIN LIGASE MARCH5"/>
    <property type="match status" value="1"/>
</dbReference>
<keyword evidence="13" id="KW-1185">Reference proteome</keyword>
<feature type="transmembrane region" description="Helical" evidence="10">
    <location>
        <begin position="119"/>
        <end position="141"/>
    </location>
</feature>
<evidence type="ECO:0000256" key="7">
    <source>
        <dbReference type="ARBA" id="ARBA00023136"/>
    </source>
</evidence>
<protein>
    <recommendedName>
        <fullName evidence="11">RING-type domain-containing protein</fullName>
    </recommendedName>
</protein>